<sequence length="184" mass="19685">MKTPGKPCASCPWRRAAGAGDIPNFDLELAEKLADTCPDHRGMGPDFGASIFACHQSRQGEEFACAGWLAKVGHRHPAVRLAVVSGRLDPAALEPGEDWPELHDNYREVLDKLRATSNFEDEAKGDESAVKIGGSNASVIQHCRPVGSPHSSTGQAARAIDGTPTRMTIQSRKVVASTKSLESQ</sequence>
<proteinExistence type="predicted"/>
<protein>
    <submittedName>
        <fullName evidence="2">Uncharacterized protein</fullName>
    </submittedName>
</protein>
<dbReference type="EMBL" id="CP062805">
    <property type="protein sequence ID" value="QOT81632.1"/>
    <property type="molecule type" value="Genomic_DNA"/>
</dbReference>
<organism evidence="2 3">
    <name type="scientific">Cupriavidus basilensis</name>
    <dbReference type="NCBI Taxonomy" id="68895"/>
    <lineage>
        <taxon>Bacteria</taxon>
        <taxon>Pseudomonadati</taxon>
        <taxon>Pseudomonadota</taxon>
        <taxon>Betaproteobacteria</taxon>
        <taxon>Burkholderiales</taxon>
        <taxon>Burkholderiaceae</taxon>
        <taxon>Cupriavidus</taxon>
    </lineage>
</organism>
<dbReference type="GeneID" id="98406589"/>
<evidence type="ECO:0000313" key="2">
    <source>
        <dbReference type="EMBL" id="QOT81632.1"/>
    </source>
</evidence>
<evidence type="ECO:0000256" key="1">
    <source>
        <dbReference type="SAM" id="MobiDB-lite"/>
    </source>
</evidence>
<gene>
    <name evidence="2" type="ORF">F7R26_037085</name>
</gene>
<keyword evidence="2" id="KW-0614">Plasmid</keyword>
<geneLocation type="plasmid" evidence="2 3">
    <name>pRK1-1</name>
</geneLocation>
<dbReference type="Proteomes" id="UP000397656">
    <property type="component" value="Plasmid pRK1-1"/>
</dbReference>
<dbReference type="RefSeq" id="WP_143010729.1">
    <property type="nucleotide sequence ID" value="NZ_CP062805.1"/>
</dbReference>
<dbReference type="Pfam" id="PF19800">
    <property type="entry name" value="DUF6283"/>
    <property type="match status" value="1"/>
</dbReference>
<dbReference type="AlphaFoldDB" id="A0A643FR76"/>
<feature type="region of interest" description="Disordered" evidence="1">
    <location>
        <begin position="146"/>
        <end position="184"/>
    </location>
</feature>
<reference evidence="2 3" key="1">
    <citation type="submission" date="2020-10" db="EMBL/GenBank/DDBJ databases">
        <title>Complete genome sequence of Cupriavidus basilensis CCUG 49340T.</title>
        <authorList>
            <person name="Salva-Serra F."/>
            <person name="Donoso R.A."/>
            <person name="Cho K.H."/>
            <person name="Yoo J.A."/>
            <person name="Lee K."/>
            <person name="Yoon S.-H."/>
            <person name="Perez-Pantoja D."/>
            <person name="Moore E.R.B."/>
        </authorList>
    </citation>
    <scope>NUCLEOTIDE SEQUENCE [LARGE SCALE GENOMIC DNA]</scope>
    <source>
        <strain evidence="3">CCUG 49340</strain>
        <plasmid evidence="2 3">pRK1-1</plasmid>
    </source>
</reference>
<dbReference type="InterPro" id="IPR046250">
    <property type="entry name" value="DUF6283"/>
</dbReference>
<accession>A0A643FR76</accession>
<evidence type="ECO:0000313" key="3">
    <source>
        <dbReference type="Proteomes" id="UP000397656"/>
    </source>
</evidence>
<feature type="compositionally biased region" description="Polar residues" evidence="1">
    <location>
        <begin position="165"/>
        <end position="184"/>
    </location>
</feature>
<name>A0A643FR76_9BURK</name>